<dbReference type="PANTHER" id="PTHR48111">
    <property type="entry name" value="REGULATOR OF RPOS"/>
    <property type="match status" value="1"/>
</dbReference>
<proteinExistence type="predicted"/>
<evidence type="ECO:0000256" key="3">
    <source>
        <dbReference type="ARBA" id="ARBA00023015"/>
    </source>
</evidence>
<keyword evidence="3" id="KW-0805">Transcription regulation</keyword>
<gene>
    <name evidence="9" type="ORF">FXN65_02225</name>
</gene>
<evidence type="ECO:0000256" key="2">
    <source>
        <dbReference type="ARBA" id="ARBA00023012"/>
    </source>
</evidence>
<evidence type="ECO:0000259" key="8">
    <source>
        <dbReference type="PROSITE" id="PS50110"/>
    </source>
</evidence>
<organism evidence="9 10">
    <name type="scientific">Metapseudomonas lalkuanensis</name>
    <dbReference type="NCBI Taxonomy" id="2604832"/>
    <lineage>
        <taxon>Bacteria</taxon>
        <taxon>Pseudomonadati</taxon>
        <taxon>Pseudomonadota</taxon>
        <taxon>Gammaproteobacteria</taxon>
        <taxon>Pseudomonadales</taxon>
        <taxon>Pseudomonadaceae</taxon>
        <taxon>Metapseudomonas</taxon>
    </lineage>
</organism>
<dbReference type="EMBL" id="CP043311">
    <property type="protein sequence ID" value="QEY60921.1"/>
    <property type="molecule type" value="Genomic_DNA"/>
</dbReference>
<dbReference type="SUPFAM" id="SSF52172">
    <property type="entry name" value="CheY-like"/>
    <property type="match status" value="1"/>
</dbReference>
<evidence type="ECO:0000256" key="5">
    <source>
        <dbReference type="ARBA" id="ARBA00023163"/>
    </source>
</evidence>
<keyword evidence="4" id="KW-0238">DNA-binding</keyword>
<sequence length="175" mass="18591">MSYGDLLSEAELQALDEIMRVPSAPPSVLLVDDDEVGRDALADQLVAQGIPCITADSGEQALALLVTRPSIGLMITELHMQSGSGLELVRQVRQSARASLPVIIVSGDADVQDAIEAMHMKVVDFLLKPVDMSRLANLVRNELGTPPAPKAPPTEVRPRPAKAKAKAKVIALKSA</sequence>
<dbReference type="CDD" id="cd00156">
    <property type="entry name" value="REC"/>
    <property type="match status" value="1"/>
</dbReference>
<evidence type="ECO:0000313" key="10">
    <source>
        <dbReference type="Proteomes" id="UP000327179"/>
    </source>
</evidence>
<dbReference type="Gene3D" id="3.40.50.2300">
    <property type="match status" value="1"/>
</dbReference>
<dbReference type="KEGG" id="plal:FXN65_02225"/>
<dbReference type="InterPro" id="IPR039420">
    <property type="entry name" value="WalR-like"/>
</dbReference>
<dbReference type="PROSITE" id="PS50110">
    <property type="entry name" value="RESPONSE_REGULATORY"/>
    <property type="match status" value="1"/>
</dbReference>
<keyword evidence="10" id="KW-1185">Reference proteome</keyword>
<keyword evidence="2" id="KW-0902">Two-component regulatory system</keyword>
<evidence type="ECO:0000313" key="9">
    <source>
        <dbReference type="EMBL" id="QEY60921.1"/>
    </source>
</evidence>
<dbReference type="PANTHER" id="PTHR48111:SF1">
    <property type="entry name" value="TWO-COMPONENT RESPONSE REGULATOR ORR33"/>
    <property type="match status" value="1"/>
</dbReference>
<dbReference type="GO" id="GO:0005829">
    <property type="term" value="C:cytosol"/>
    <property type="evidence" value="ECO:0007669"/>
    <property type="project" value="TreeGrafter"/>
</dbReference>
<name>A0A5J6QIA9_9GAMM</name>
<evidence type="ECO:0000256" key="7">
    <source>
        <dbReference type="SAM" id="MobiDB-lite"/>
    </source>
</evidence>
<dbReference type="GO" id="GO:0000976">
    <property type="term" value="F:transcription cis-regulatory region binding"/>
    <property type="evidence" value="ECO:0007669"/>
    <property type="project" value="TreeGrafter"/>
</dbReference>
<feature type="region of interest" description="Disordered" evidence="7">
    <location>
        <begin position="142"/>
        <end position="163"/>
    </location>
</feature>
<dbReference type="Proteomes" id="UP000327179">
    <property type="component" value="Chromosome"/>
</dbReference>
<evidence type="ECO:0000256" key="6">
    <source>
        <dbReference type="PROSITE-ProRule" id="PRU00169"/>
    </source>
</evidence>
<dbReference type="GO" id="GO:0032993">
    <property type="term" value="C:protein-DNA complex"/>
    <property type="evidence" value="ECO:0007669"/>
    <property type="project" value="TreeGrafter"/>
</dbReference>
<evidence type="ECO:0000256" key="1">
    <source>
        <dbReference type="ARBA" id="ARBA00022553"/>
    </source>
</evidence>
<evidence type="ECO:0000256" key="4">
    <source>
        <dbReference type="ARBA" id="ARBA00023125"/>
    </source>
</evidence>
<dbReference type="AlphaFoldDB" id="A0A5J6QIA9"/>
<accession>A0A5J6QIA9</accession>
<dbReference type="InterPro" id="IPR001789">
    <property type="entry name" value="Sig_transdc_resp-reg_receiver"/>
</dbReference>
<dbReference type="GO" id="GO:0000156">
    <property type="term" value="F:phosphorelay response regulator activity"/>
    <property type="evidence" value="ECO:0007669"/>
    <property type="project" value="TreeGrafter"/>
</dbReference>
<dbReference type="SMART" id="SM00448">
    <property type="entry name" value="REC"/>
    <property type="match status" value="1"/>
</dbReference>
<dbReference type="Pfam" id="PF00072">
    <property type="entry name" value="Response_reg"/>
    <property type="match status" value="1"/>
</dbReference>
<protein>
    <submittedName>
        <fullName evidence="9">Response regulator</fullName>
    </submittedName>
</protein>
<reference evidence="9 10" key="1">
    <citation type="submission" date="2019-08" db="EMBL/GenBank/DDBJ databases">
        <title>Whole-genome Sequencing of e-waste polymer degrading bacterium Pseudomonas sp. strain PE08.</title>
        <authorList>
            <person name="Kirdat K."/>
            <person name="Debbarma P."/>
            <person name="Narawade N."/>
            <person name="Suyal D."/>
            <person name="Thorat V."/>
            <person name="Shouche Y."/>
            <person name="Goel R."/>
            <person name="Yadav A."/>
        </authorList>
    </citation>
    <scope>NUCLEOTIDE SEQUENCE [LARGE SCALE GENOMIC DNA]</scope>
    <source>
        <strain evidence="9 10">PE08</strain>
    </source>
</reference>
<keyword evidence="5" id="KW-0804">Transcription</keyword>
<dbReference type="InterPro" id="IPR011006">
    <property type="entry name" value="CheY-like_superfamily"/>
</dbReference>
<comment type="caution">
    <text evidence="6">Lacks conserved residue(s) required for the propagation of feature annotation.</text>
</comment>
<feature type="domain" description="Response regulatory" evidence="8">
    <location>
        <begin position="27"/>
        <end position="143"/>
    </location>
</feature>
<dbReference type="GO" id="GO:0006355">
    <property type="term" value="P:regulation of DNA-templated transcription"/>
    <property type="evidence" value="ECO:0007669"/>
    <property type="project" value="TreeGrafter"/>
</dbReference>
<keyword evidence="1" id="KW-0597">Phosphoprotein</keyword>